<accession>A0AAV0V0K3</accession>
<organism evidence="2 3">
    <name type="scientific">Hyaloperonospora brassicae</name>
    <name type="common">Brassica downy mildew</name>
    <name type="synonym">Peronospora brassicae</name>
    <dbReference type="NCBI Taxonomy" id="162125"/>
    <lineage>
        <taxon>Eukaryota</taxon>
        <taxon>Sar</taxon>
        <taxon>Stramenopiles</taxon>
        <taxon>Oomycota</taxon>
        <taxon>Peronosporomycetes</taxon>
        <taxon>Peronosporales</taxon>
        <taxon>Peronosporaceae</taxon>
        <taxon>Hyaloperonospora</taxon>
    </lineage>
</organism>
<feature type="compositionally biased region" description="Polar residues" evidence="1">
    <location>
        <begin position="60"/>
        <end position="72"/>
    </location>
</feature>
<dbReference type="EMBL" id="CANTFL010001462">
    <property type="protein sequence ID" value="CAI5742043.1"/>
    <property type="molecule type" value="Genomic_DNA"/>
</dbReference>
<evidence type="ECO:0000313" key="2">
    <source>
        <dbReference type="EMBL" id="CAI5742043.1"/>
    </source>
</evidence>
<gene>
    <name evidence="2" type="ORF">HBR001_LOCUS8784</name>
</gene>
<sequence length="153" mass="17239">MLRVQVNCASQVPVPPPNAAPLEISRETRQQLRATRQRAFERYQENAQWTKELLEDVNKAQESAIGTPSSPTGRAEDLRQQVGVSAESVQQLNEQLEQQNEAQGAAQRRFEEMMTMLKRADDAAAVKECEARIAQEKSLLVPGKPRKMDIVRL</sequence>
<proteinExistence type="predicted"/>
<name>A0AAV0V0K3_HYABA</name>
<keyword evidence="3" id="KW-1185">Reference proteome</keyword>
<reference evidence="2" key="1">
    <citation type="submission" date="2022-12" db="EMBL/GenBank/DDBJ databases">
        <authorList>
            <person name="Webb A."/>
        </authorList>
    </citation>
    <scope>NUCLEOTIDE SEQUENCE</scope>
    <source>
        <strain evidence="2">Hp1</strain>
    </source>
</reference>
<comment type="caution">
    <text evidence="2">The sequence shown here is derived from an EMBL/GenBank/DDBJ whole genome shotgun (WGS) entry which is preliminary data.</text>
</comment>
<evidence type="ECO:0000313" key="3">
    <source>
        <dbReference type="Proteomes" id="UP001162031"/>
    </source>
</evidence>
<dbReference type="Proteomes" id="UP001162031">
    <property type="component" value="Unassembled WGS sequence"/>
</dbReference>
<dbReference type="AlphaFoldDB" id="A0AAV0V0K3"/>
<evidence type="ECO:0000256" key="1">
    <source>
        <dbReference type="SAM" id="MobiDB-lite"/>
    </source>
</evidence>
<protein>
    <submittedName>
        <fullName evidence="2">Uncharacterized protein</fullName>
    </submittedName>
</protein>
<feature type="region of interest" description="Disordered" evidence="1">
    <location>
        <begin position="60"/>
        <end position="90"/>
    </location>
</feature>